<dbReference type="PIRSF" id="PIRSF001434">
    <property type="entry name" value="CGS"/>
    <property type="match status" value="1"/>
</dbReference>
<keyword evidence="6" id="KW-1185">Reference proteome</keyword>
<dbReference type="RefSeq" id="WP_204469058.1">
    <property type="nucleotide sequence ID" value="NZ_JAFBCV010000022.1"/>
</dbReference>
<evidence type="ECO:0000256" key="3">
    <source>
        <dbReference type="ARBA" id="ARBA00022898"/>
    </source>
</evidence>
<evidence type="ECO:0000256" key="1">
    <source>
        <dbReference type="ARBA" id="ARBA00001933"/>
    </source>
</evidence>
<protein>
    <submittedName>
        <fullName evidence="5">Cystathionine gamma-synthase</fullName>
        <ecNumber evidence="5">2.5.1.48</ecNumber>
    </submittedName>
</protein>
<dbReference type="CDD" id="cd00614">
    <property type="entry name" value="CGS_like"/>
    <property type="match status" value="1"/>
</dbReference>
<reference evidence="5" key="1">
    <citation type="submission" date="2021-01" db="EMBL/GenBank/DDBJ databases">
        <title>Genomic Encyclopedia of Type Strains, Phase IV (KMG-IV): sequencing the most valuable type-strain genomes for metagenomic binning, comparative biology and taxonomic classification.</title>
        <authorList>
            <person name="Goeker M."/>
        </authorList>
    </citation>
    <scope>NUCLEOTIDE SEQUENCE</scope>
    <source>
        <strain evidence="5">DSM 21943</strain>
    </source>
</reference>
<dbReference type="Proteomes" id="UP001179280">
    <property type="component" value="Unassembled WGS sequence"/>
</dbReference>
<evidence type="ECO:0000313" key="6">
    <source>
        <dbReference type="Proteomes" id="UP001179280"/>
    </source>
</evidence>
<evidence type="ECO:0000256" key="4">
    <source>
        <dbReference type="RuleBase" id="RU362118"/>
    </source>
</evidence>
<sequence>MERNRHFNTNAVHFVDKQIERNTSKARPIYQTSAFVFESLTDMEQYFTGEKEFLYSRYGNPNTNDLGEGIALLEGAESGVATSSGMSAIMCAILSVCKTGDHLIAMLDVYGGTYSLLEDELNLFGIEVSFVLNLEELNSVIKKNTKAIFCESITNPLVRVEDLPALIKKSKEHELVVIADNTFATPYLIQPFVLGADLVVHSATKYIGGHSDVTAGVITGRSDLVEIAKKRVISMGCNLSPFEAWLACRGLKTLSLRMDRQCANAKELASYLKSLDEIDHVYYPENVSSKGNGAMLSIQLADNIDVDTFFKSFSFVKIAPTLAGVETSISYPLHTSHRSVPQALRDKLGIGKQHVRVSVGIEDSRDIRTEFQKALTIATT</sequence>
<dbReference type="PANTHER" id="PTHR11808">
    <property type="entry name" value="TRANS-SULFURATION ENZYME FAMILY MEMBER"/>
    <property type="match status" value="1"/>
</dbReference>
<keyword evidence="5" id="KW-0808">Transferase</keyword>
<dbReference type="InterPro" id="IPR015422">
    <property type="entry name" value="PyrdxlP-dep_Trfase_small"/>
</dbReference>
<dbReference type="Gene3D" id="3.90.1150.10">
    <property type="entry name" value="Aspartate Aminotransferase, domain 1"/>
    <property type="match status" value="1"/>
</dbReference>
<name>A0ABS2T334_9BACI</name>
<dbReference type="PROSITE" id="PS00868">
    <property type="entry name" value="CYS_MET_METAB_PP"/>
    <property type="match status" value="1"/>
</dbReference>
<dbReference type="PANTHER" id="PTHR11808:SF89">
    <property type="entry name" value="METHIONINE GAMMA-LYASE"/>
    <property type="match status" value="1"/>
</dbReference>
<evidence type="ECO:0000256" key="2">
    <source>
        <dbReference type="ARBA" id="ARBA00009077"/>
    </source>
</evidence>
<dbReference type="EC" id="2.5.1.48" evidence="5"/>
<dbReference type="SUPFAM" id="SSF53383">
    <property type="entry name" value="PLP-dependent transferases"/>
    <property type="match status" value="1"/>
</dbReference>
<comment type="similarity">
    <text evidence="2 4">Belongs to the trans-sulfuration enzymes family.</text>
</comment>
<dbReference type="InterPro" id="IPR000277">
    <property type="entry name" value="Cys/Met-Metab_PyrdxlP-dep_enz"/>
</dbReference>
<dbReference type="InterPro" id="IPR015424">
    <property type="entry name" value="PyrdxlP-dep_Trfase"/>
</dbReference>
<dbReference type="Pfam" id="PF01053">
    <property type="entry name" value="Cys_Met_Meta_PP"/>
    <property type="match status" value="1"/>
</dbReference>
<gene>
    <name evidence="5" type="ORF">JOC54_004404</name>
</gene>
<dbReference type="Gene3D" id="3.40.640.10">
    <property type="entry name" value="Type I PLP-dependent aspartate aminotransferase-like (Major domain)"/>
    <property type="match status" value="1"/>
</dbReference>
<organism evidence="5 6">
    <name type="scientific">Shouchella xiaoxiensis</name>
    <dbReference type="NCBI Taxonomy" id="766895"/>
    <lineage>
        <taxon>Bacteria</taxon>
        <taxon>Bacillati</taxon>
        <taxon>Bacillota</taxon>
        <taxon>Bacilli</taxon>
        <taxon>Bacillales</taxon>
        <taxon>Bacillaceae</taxon>
        <taxon>Shouchella</taxon>
    </lineage>
</organism>
<comment type="cofactor">
    <cofactor evidence="1 4">
        <name>pyridoxal 5'-phosphate</name>
        <dbReference type="ChEBI" id="CHEBI:597326"/>
    </cofactor>
</comment>
<dbReference type="InterPro" id="IPR054542">
    <property type="entry name" value="Cys_met_metab_PP"/>
</dbReference>
<dbReference type="EMBL" id="JAFBCV010000022">
    <property type="protein sequence ID" value="MBM7841104.1"/>
    <property type="molecule type" value="Genomic_DNA"/>
</dbReference>
<dbReference type="InterPro" id="IPR015421">
    <property type="entry name" value="PyrdxlP-dep_Trfase_major"/>
</dbReference>
<comment type="caution">
    <text evidence="5">The sequence shown here is derived from an EMBL/GenBank/DDBJ whole genome shotgun (WGS) entry which is preliminary data.</text>
</comment>
<proteinExistence type="inferred from homology"/>
<evidence type="ECO:0000313" key="5">
    <source>
        <dbReference type="EMBL" id="MBM7841104.1"/>
    </source>
</evidence>
<keyword evidence="3 4" id="KW-0663">Pyridoxal phosphate</keyword>
<dbReference type="GO" id="GO:0003962">
    <property type="term" value="F:cystathionine gamma-synthase activity"/>
    <property type="evidence" value="ECO:0007669"/>
    <property type="project" value="UniProtKB-EC"/>
</dbReference>
<accession>A0ABS2T334</accession>